<accession>A0A6G0WRP4</accession>
<evidence type="ECO:0000313" key="2">
    <source>
        <dbReference type="EMBL" id="KAF0730088.1"/>
    </source>
</evidence>
<gene>
    <name evidence="2" type="ORF">Ae201684_012384</name>
</gene>
<protein>
    <submittedName>
        <fullName evidence="2">Uncharacterized protein</fullName>
    </submittedName>
</protein>
<sequence>MQRVTHSCCHFVAPNVSVISQIDMTKLLRIVLLLALFLVHMTVAYLPEHLQLRREMVPFRHQNDKGQVVEEMVERVTAVDPDDKSPTAKKPARKQFFFAAIGALVRVVGTVVRAVKTGVKIAKGINHVRNAANNNNNKKKL</sequence>
<reference evidence="2 3" key="1">
    <citation type="submission" date="2019-07" db="EMBL/GenBank/DDBJ databases">
        <title>Genomics analysis of Aphanomyces spp. identifies a new class of oomycete effector associated with host adaptation.</title>
        <authorList>
            <person name="Gaulin E."/>
        </authorList>
    </citation>
    <scope>NUCLEOTIDE SEQUENCE [LARGE SCALE GENOMIC DNA]</scope>
    <source>
        <strain evidence="2 3">ATCC 201684</strain>
    </source>
</reference>
<evidence type="ECO:0000256" key="1">
    <source>
        <dbReference type="SAM" id="Phobius"/>
    </source>
</evidence>
<keyword evidence="1" id="KW-0472">Membrane</keyword>
<dbReference type="AlphaFoldDB" id="A0A6G0WRP4"/>
<feature type="transmembrane region" description="Helical" evidence="1">
    <location>
        <begin position="96"/>
        <end position="115"/>
    </location>
</feature>
<dbReference type="EMBL" id="VJMJ01000156">
    <property type="protein sequence ID" value="KAF0730088.1"/>
    <property type="molecule type" value="Genomic_DNA"/>
</dbReference>
<proteinExistence type="predicted"/>
<evidence type="ECO:0000313" key="3">
    <source>
        <dbReference type="Proteomes" id="UP000481153"/>
    </source>
</evidence>
<organism evidence="2 3">
    <name type="scientific">Aphanomyces euteiches</name>
    <dbReference type="NCBI Taxonomy" id="100861"/>
    <lineage>
        <taxon>Eukaryota</taxon>
        <taxon>Sar</taxon>
        <taxon>Stramenopiles</taxon>
        <taxon>Oomycota</taxon>
        <taxon>Saprolegniomycetes</taxon>
        <taxon>Saprolegniales</taxon>
        <taxon>Verrucalvaceae</taxon>
        <taxon>Aphanomyces</taxon>
    </lineage>
</organism>
<feature type="transmembrane region" description="Helical" evidence="1">
    <location>
        <begin position="27"/>
        <end position="46"/>
    </location>
</feature>
<comment type="caution">
    <text evidence="2">The sequence shown here is derived from an EMBL/GenBank/DDBJ whole genome shotgun (WGS) entry which is preliminary data.</text>
</comment>
<keyword evidence="1" id="KW-0812">Transmembrane</keyword>
<dbReference type="Proteomes" id="UP000481153">
    <property type="component" value="Unassembled WGS sequence"/>
</dbReference>
<name>A0A6G0WRP4_9STRA</name>
<keyword evidence="3" id="KW-1185">Reference proteome</keyword>
<keyword evidence="1" id="KW-1133">Transmembrane helix</keyword>
<dbReference type="VEuPathDB" id="FungiDB:AeMF1_006455"/>